<dbReference type="AlphaFoldDB" id="X0ZFV3"/>
<reference evidence="1" key="1">
    <citation type="journal article" date="2014" name="Front. Microbiol.">
        <title>High frequency of phylogenetically diverse reductive dehalogenase-homologous genes in deep subseafloor sedimentary metagenomes.</title>
        <authorList>
            <person name="Kawai M."/>
            <person name="Futagami T."/>
            <person name="Toyoda A."/>
            <person name="Takaki Y."/>
            <person name="Nishi S."/>
            <person name="Hori S."/>
            <person name="Arai W."/>
            <person name="Tsubouchi T."/>
            <person name="Morono Y."/>
            <person name="Uchiyama I."/>
            <person name="Ito T."/>
            <person name="Fujiyama A."/>
            <person name="Inagaki F."/>
            <person name="Takami H."/>
        </authorList>
    </citation>
    <scope>NUCLEOTIDE SEQUENCE</scope>
    <source>
        <strain evidence="1">Expedition CK06-06</strain>
    </source>
</reference>
<name>X0ZFV3_9ZZZZ</name>
<comment type="caution">
    <text evidence="1">The sequence shown here is derived from an EMBL/GenBank/DDBJ whole genome shotgun (WGS) entry which is preliminary data.</text>
</comment>
<gene>
    <name evidence="1" type="ORF">S01H4_19821</name>
</gene>
<proteinExistence type="predicted"/>
<sequence>EIQIGSTSGASDIMPPYLLTNAYLDAVINVPLIGVLPTILSDSGTYFLTLVTGISSGTECDIKVHADYQDV</sequence>
<evidence type="ECO:0000313" key="1">
    <source>
        <dbReference type="EMBL" id="GAG59213.1"/>
    </source>
</evidence>
<dbReference type="EMBL" id="BART01008867">
    <property type="protein sequence ID" value="GAG59213.1"/>
    <property type="molecule type" value="Genomic_DNA"/>
</dbReference>
<accession>X0ZFV3</accession>
<organism evidence="1">
    <name type="scientific">marine sediment metagenome</name>
    <dbReference type="NCBI Taxonomy" id="412755"/>
    <lineage>
        <taxon>unclassified sequences</taxon>
        <taxon>metagenomes</taxon>
        <taxon>ecological metagenomes</taxon>
    </lineage>
</organism>
<protein>
    <submittedName>
        <fullName evidence="1">Uncharacterized protein</fullName>
    </submittedName>
</protein>
<feature type="non-terminal residue" evidence="1">
    <location>
        <position position="1"/>
    </location>
</feature>